<accession>A0A9N7RLJ2</accession>
<comment type="caution">
    <text evidence="3">The sequence shown here is derived from an EMBL/GenBank/DDBJ whole genome shotgun (WGS) entry which is preliminary data.</text>
</comment>
<evidence type="ECO:0000313" key="3">
    <source>
        <dbReference type="EMBL" id="CAA0836454.1"/>
    </source>
</evidence>
<dbReference type="PANTHER" id="PTHR31973">
    <property type="entry name" value="POLYPROTEIN, PUTATIVE-RELATED"/>
    <property type="match status" value="1"/>
</dbReference>
<dbReference type="InterPro" id="IPR004332">
    <property type="entry name" value="Transposase_MuDR"/>
</dbReference>
<proteinExistence type="predicted"/>
<feature type="domain" description="Transposase MuDR plant" evidence="2">
    <location>
        <begin position="145"/>
        <end position="207"/>
    </location>
</feature>
<name>A0A9N7RLJ2_STRHE</name>
<keyword evidence="4" id="KW-1185">Reference proteome</keyword>
<dbReference type="EMBL" id="CACSLK010030184">
    <property type="protein sequence ID" value="CAA0836454.1"/>
    <property type="molecule type" value="Genomic_DNA"/>
</dbReference>
<dbReference type="PANTHER" id="PTHR31973:SF187">
    <property type="entry name" value="MUTATOR TRANSPOSASE MUDRA PROTEIN"/>
    <property type="match status" value="1"/>
</dbReference>
<dbReference type="Pfam" id="PF03108">
    <property type="entry name" value="DBD_Tnp_Mut"/>
    <property type="match status" value="1"/>
</dbReference>
<feature type="non-terminal residue" evidence="3">
    <location>
        <position position="408"/>
    </location>
</feature>
<dbReference type="AlphaFoldDB" id="A0A9N7RLJ2"/>
<evidence type="ECO:0000259" key="2">
    <source>
        <dbReference type="Pfam" id="PF03108"/>
    </source>
</evidence>
<feature type="region of interest" description="Disordered" evidence="1">
    <location>
        <begin position="67"/>
        <end position="94"/>
    </location>
</feature>
<evidence type="ECO:0000256" key="1">
    <source>
        <dbReference type="SAM" id="MobiDB-lite"/>
    </source>
</evidence>
<gene>
    <name evidence="3" type="ORF">SHERM_03543</name>
</gene>
<feature type="non-terminal residue" evidence="3">
    <location>
        <position position="1"/>
    </location>
</feature>
<feature type="compositionally biased region" description="Acidic residues" evidence="1">
    <location>
        <begin position="75"/>
        <end position="94"/>
    </location>
</feature>
<dbReference type="OrthoDB" id="1743623at2759"/>
<dbReference type="Proteomes" id="UP001153555">
    <property type="component" value="Unassembled WGS sequence"/>
</dbReference>
<protein>
    <recommendedName>
        <fullName evidence="2">Transposase MuDR plant domain-containing protein</fullName>
    </recommendedName>
</protein>
<sequence>KSVTRFREKDVFEEISSDSDMRSMVKLLPPKRFIYVYVDEGEIVKKNPESVHDSNLCGDSSDVQDANLCGHSTDDDYEPSGDSSSDDGLSDGDLVTDDEEYISARKDREIFRKSQDEDGRNTTDFGHEDEAVEGSNKEFVDKKDLQFVLGMKFDSIVQCKDAIQTHAIYNGCNIQFWRSNEKQVEARCQKPCPWKLYASFIKEEGRVAIKTLVAEHTCYRDIKTRQATSSWVAKEFLDKFRKKPRMKVADLEDQIMEKYAVQPNKWKLYRGKYKALEMLRGSEEEHYGCLRNYIAELQRVDRNGRFELLLDTGSVFKAFFIGFSALRQGFLQGCRPVIGFDGCFLKTFLGGVLLCAIGKDGNNQVFPIAWAVANLENEENWKWFLEILFQDLGIGDGLGWTFISDQQK</sequence>
<feature type="region of interest" description="Disordered" evidence="1">
    <location>
        <begin position="106"/>
        <end position="129"/>
    </location>
</feature>
<reference evidence="3" key="1">
    <citation type="submission" date="2019-12" db="EMBL/GenBank/DDBJ databases">
        <authorList>
            <person name="Scholes J."/>
        </authorList>
    </citation>
    <scope>NUCLEOTIDE SEQUENCE</scope>
</reference>
<organism evidence="3 4">
    <name type="scientific">Striga hermonthica</name>
    <name type="common">Purple witchweed</name>
    <name type="synonym">Buchnera hermonthica</name>
    <dbReference type="NCBI Taxonomy" id="68872"/>
    <lineage>
        <taxon>Eukaryota</taxon>
        <taxon>Viridiplantae</taxon>
        <taxon>Streptophyta</taxon>
        <taxon>Embryophyta</taxon>
        <taxon>Tracheophyta</taxon>
        <taxon>Spermatophyta</taxon>
        <taxon>Magnoliopsida</taxon>
        <taxon>eudicotyledons</taxon>
        <taxon>Gunneridae</taxon>
        <taxon>Pentapetalae</taxon>
        <taxon>asterids</taxon>
        <taxon>lamiids</taxon>
        <taxon>Lamiales</taxon>
        <taxon>Orobanchaceae</taxon>
        <taxon>Buchnereae</taxon>
        <taxon>Striga</taxon>
    </lineage>
</organism>
<evidence type="ECO:0000313" key="4">
    <source>
        <dbReference type="Proteomes" id="UP001153555"/>
    </source>
</evidence>